<accession>A0A2H3J4S3</accession>
<dbReference type="AlphaFoldDB" id="A0A2H3J4S3"/>
<sequence>MTHAMKPGIHCSYPSAYGPRGVLMPAHSLLHELRAFPVAATLEHELRGEVYEVLLLAAAAAAATATARLQLLQPCQPRGILPLQVGHHRVAAIEPPLAGFSTSEHTDARQDALACANLAADIIELLDADSLGAEGHA</sequence>
<reference evidence="1 2" key="1">
    <citation type="journal article" date="2012" name="Science">
        <title>The Paleozoic origin of enzymatic lignin decomposition reconstructed from 31 fungal genomes.</title>
        <authorList>
            <person name="Floudas D."/>
            <person name="Binder M."/>
            <person name="Riley R."/>
            <person name="Barry K."/>
            <person name="Blanchette R.A."/>
            <person name="Henrissat B."/>
            <person name="Martinez A.T."/>
            <person name="Otillar R."/>
            <person name="Spatafora J.W."/>
            <person name="Yadav J.S."/>
            <person name="Aerts A."/>
            <person name="Benoit I."/>
            <person name="Boyd A."/>
            <person name="Carlson A."/>
            <person name="Copeland A."/>
            <person name="Coutinho P.M."/>
            <person name="de Vries R.P."/>
            <person name="Ferreira P."/>
            <person name="Findley K."/>
            <person name="Foster B."/>
            <person name="Gaskell J."/>
            <person name="Glotzer D."/>
            <person name="Gorecki P."/>
            <person name="Heitman J."/>
            <person name="Hesse C."/>
            <person name="Hori C."/>
            <person name="Igarashi K."/>
            <person name="Jurgens J.A."/>
            <person name="Kallen N."/>
            <person name="Kersten P."/>
            <person name="Kohler A."/>
            <person name="Kuees U."/>
            <person name="Kumar T.K.A."/>
            <person name="Kuo A."/>
            <person name="LaButti K."/>
            <person name="Larrondo L.F."/>
            <person name="Lindquist E."/>
            <person name="Ling A."/>
            <person name="Lombard V."/>
            <person name="Lucas S."/>
            <person name="Lundell T."/>
            <person name="Martin R."/>
            <person name="McLaughlin D.J."/>
            <person name="Morgenstern I."/>
            <person name="Morin E."/>
            <person name="Murat C."/>
            <person name="Nagy L.G."/>
            <person name="Nolan M."/>
            <person name="Ohm R.A."/>
            <person name="Patyshakuliyeva A."/>
            <person name="Rokas A."/>
            <person name="Ruiz-Duenas F.J."/>
            <person name="Sabat G."/>
            <person name="Salamov A."/>
            <person name="Samejima M."/>
            <person name="Schmutz J."/>
            <person name="Slot J.C."/>
            <person name="St John F."/>
            <person name="Stenlid J."/>
            <person name="Sun H."/>
            <person name="Sun S."/>
            <person name="Syed K."/>
            <person name="Tsang A."/>
            <person name="Wiebenga A."/>
            <person name="Young D."/>
            <person name="Pisabarro A."/>
            <person name="Eastwood D.C."/>
            <person name="Martin F."/>
            <person name="Cullen D."/>
            <person name="Grigoriev I.V."/>
            <person name="Hibbett D.S."/>
        </authorList>
    </citation>
    <scope>NUCLEOTIDE SEQUENCE [LARGE SCALE GENOMIC DNA]</scope>
    <source>
        <strain evidence="1 2">MD-104</strain>
    </source>
</reference>
<evidence type="ECO:0000313" key="1">
    <source>
        <dbReference type="EMBL" id="PCH37252.1"/>
    </source>
</evidence>
<proteinExistence type="predicted"/>
<protein>
    <submittedName>
        <fullName evidence="1">Uncharacterized protein</fullName>
    </submittedName>
</protein>
<dbReference type="EMBL" id="KB467920">
    <property type="protein sequence ID" value="PCH37252.1"/>
    <property type="molecule type" value="Genomic_DNA"/>
</dbReference>
<evidence type="ECO:0000313" key="2">
    <source>
        <dbReference type="Proteomes" id="UP000218811"/>
    </source>
</evidence>
<name>A0A2H3J4S3_WOLCO</name>
<organism evidence="1 2">
    <name type="scientific">Wolfiporia cocos (strain MD-104)</name>
    <name type="common">Brown rot fungus</name>
    <dbReference type="NCBI Taxonomy" id="742152"/>
    <lineage>
        <taxon>Eukaryota</taxon>
        <taxon>Fungi</taxon>
        <taxon>Dikarya</taxon>
        <taxon>Basidiomycota</taxon>
        <taxon>Agaricomycotina</taxon>
        <taxon>Agaricomycetes</taxon>
        <taxon>Polyporales</taxon>
        <taxon>Phaeolaceae</taxon>
        <taxon>Wolfiporia</taxon>
    </lineage>
</organism>
<gene>
    <name evidence="1" type="ORF">WOLCODRAFT_157957</name>
</gene>
<dbReference type="Proteomes" id="UP000218811">
    <property type="component" value="Unassembled WGS sequence"/>
</dbReference>
<keyword evidence="2" id="KW-1185">Reference proteome</keyword>